<feature type="region of interest" description="Disordered" evidence="1">
    <location>
        <begin position="158"/>
        <end position="229"/>
    </location>
</feature>
<dbReference type="GO" id="GO:0072669">
    <property type="term" value="C:tRNA-splicing ligase complex"/>
    <property type="evidence" value="ECO:0007669"/>
    <property type="project" value="InterPro"/>
</dbReference>
<name>A0A6P7T6I3_9MOLL</name>
<organism evidence="2 3">
    <name type="scientific">Octopus sinensis</name>
    <name type="common">East Asian common octopus</name>
    <dbReference type="NCBI Taxonomy" id="2607531"/>
    <lineage>
        <taxon>Eukaryota</taxon>
        <taxon>Metazoa</taxon>
        <taxon>Spiralia</taxon>
        <taxon>Lophotrochozoa</taxon>
        <taxon>Mollusca</taxon>
        <taxon>Cephalopoda</taxon>
        <taxon>Coleoidea</taxon>
        <taxon>Octopodiformes</taxon>
        <taxon>Octopoda</taxon>
        <taxon>Incirrata</taxon>
        <taxon>Octopodidae</taxon>
        <taxon>Octopus</taxon>
    </lineage>
</organism>
<reference evidence="3" key="1">
    <citation type="submission" date="2025-08" db="UniProtKB">
        <authorList>
            <consortium name="RefSeq"/>
        </authorList>
    </citation>
    <scope>IDENTIFICATION</scope>
</reference>
<evidence type="ECO:0000313" key="3">
    <source>
        <dbReference type="RefSeq" id="XP_029646384.1"/>
    </source>
</evidence>
<proteinExistence type="predicted"/>
<gene>
    <name evidence="3" type="primary">LOC115220403</name>
</gene>
<dbReference type="AlphaFoldDB" id="A0A6P7T6I3"/>
<keyword evidence="2" id="KW-1185">Reference proteome</keyword>
<dbReference type="Proteomes" id="UP000515154">
    <property type="component" value="Linkage group LG16"/>
</dbReference>
<feature type="compositionally biased region" description="Basic and acidic residues" evidence="1">
    <location>
        <begin position="158"/>
        <end position="173"/>
    </location>
</feature>
<dbReference type="RefSeq" id="XP_029646384.1">
    <property type="nucleotide sequence ID" value="XM_029790524.2"/>
</dbReference>
<evidence type="ECO:0000313" key="2">
    <source>
        <dbReference type="Proteomes" id="UP000515154"/>
    </source>
</evidence>
<evidence type="ECO:0000256" key="1">
    <source>
        <dbReference type="SAM" id="MobiDB-lite"/>
    </source>
</evidence>
<dbReference type="KEGG" id="osn:115220403"/>
<protein>
    <submittedName>
        <fullName evidence="3">Ashwin-like</fullName>
    </submittedName>
</protein>
<dbReference type="InterPro" id="IPR024887">
    <property type="entry name" value="Ashwin"/>
</dbReference>
<feature type="compositionally biased region" description="Basic and acidic residues" evidence="1">
    <location>
        <begin position="185"/>
        <end position="217"/>
    </location>
</feature>
<sequence length="229" mass="26124">MAADKMQSSEIDWNYPNLFTKERLLKVIKSHCIDLPNLDTLDKDELIDIYNRCLLPLPQRKYRSNCRGVLMTNKQILLAKRSKSTANEVSKNSADVQEKPMPRFMSSYNPSTESTTQVKPPVSCINFDRKTIRLNSRSGSLSVDNGQSTVCERVDITPDSKEESCTPDSKEESCTTESSNKNNHCTHEKSLEENLSPEEAKKRPSENNVHHESDVPEKKKKIIPRITWP</sequence>
<accession>A0A6P7T6I3</accession>
<dbReference type="Pfam" id="PF15323">
    <property type="entry name" value="Ashwin"/>
    <property type="match status" value="1"/>
</dbReference>
<dbReference type="GO" id="GO:0048598">
    <property type="term" value="P:embryonic morphogenesis"/>
    <property type="evidence" value="ECO:0007669"/>
    <property type="project" value="InterPro"/>
</dbReference>